<dbReference type="AlphaFoldDB" id="A0A1I7FWD4"/>
<keyword evidence="1" id="KW-0472">Membrane</keyword>
<evidence type="ECO:0000256" key="1">
    <source>
        <dbReference type="SAM" id="Phobius"/>
    </source>
</evidence>
<reference evidence="3" key="1">
    <citation type="submission" date="2016-10" db="EMBL/GenBank/DDBJ databases">
        <authorList>
            <person name="Varghese N."/>
        </authorList>
    </citation>
    <scope>NUCLEOTIDE SEQUENCE [LARGE SCALE GENOMIC DNA]</scope>
    <source>
        <strain evidence="3">DSM 17980</strain>
    </source>
</reference>
<keyword evidence="1" id="KW-1133">Transmembrane helix</keyword>
<evidence type="ECO:0000313" key="3">
    <source>
        <dbReference type="Proteomes" id="UP000183508"/>
    </source>
</evidence>
<gene>
    <name evidence="2" type="ORF">SAMN05421543_101484</name>
</gene>
<keyword evidence="3" id="KW-1185">Reference proteome</keyword>
<accession>A0A1I7FWD4</accession>
<protein>
    <submittedName>
        <fullName evidence="2">Uncharacterized protein</fullName>
    </submittedName>
</protein>
<dbReference type="EMBL" id="FPBV01000001">
    <property type="protein sequence ID" value="SFU40488.1"/>
    <property type="molecule type" value="Genomic_DNA"/>
</dbReference>
<dbReference type="STRING" id="392015.SAMN05421543_101484"/>
<proteinExistence type="predicted"/>
<feature type="transmembrane region" description="Helical" evidence="1">
    <location>
        <begin position="28"/>
        <end position="47"/>
    </location>
</feature>
<dbReference type="Proteomes" id="UP000183508">
    <property type="component" value="Unassembled WGS sequence"/>
</dbReference>
<sequence>MENSDAMIELVATAKAFGQRPSSFFTGLSGYAAYCLDVAAAVYVSYLEQGKKPKRDMMGFLLGLGRR</sequence>
<name>A0A1I7FWD4_9BACL</name>
<keyword evidence="1" id="KW-0812">Transmembrane</keyword>
<evidence type="ECO:0000313" key="2">
    <source>
        <dbReference type="EMBL" id="SFU40488.1"/>
    </source>
</evidence>
<organism evidence="2 3">
    <name type="scientific">Alicyclobacillus macrosporangiidus</name>
    <dbReference type="NCBI Taxonomy" id="392015"/>
    <lineage>
        <taxon>Bacteria</taxon>
        <taxon>Bacillati</taxon>
        <taxon>Bacillota</taxon>
        <taxon>Bacilli</taxon>
        <taxon>Bacillales</taxon>
        <taxon>Alicyclobacillaceae</taxon>
        <taxon>Alicyclobacillus</taxon>
    </lineage>
</organism>